<dbReference type="eggNOG" id="arCOG02691">
    <property type="taxonomic scope" value="Archaea"/>
</dbReference>
<name>A8M902_CALMQ</name>
<keyword evidence="3" id="KW-1003">Cell membrane</keyword>
<keyword evidence="7" id="KW-1185">Reference proteome</keyword>
<dbReference type="PROSITE" id="PS50850">
    <property type="entry name" value="MFS"/>
    <property type="match status" value="1"/>
</dbReference>
<dbReference type="GO" id="GO:0022857">
    <property type="term" value="F:transmembrane transporter activity"/>
    <property type="evidence" value="ECO:0007669"/>
    <property type="project" value="InterPro"/>
</dbReference>
<dbReference type="InterPro" id="IPR011701">
    <property type="entry name" value="MFS"/>
</dbReference>
<dbReference type="PANTHER" id="PTHR43045:SF1">
    <property type="entry name" value="SHIKIMATE TRANSPORTER"/>
    <property type="match status" value="1"/>
</dbReference>
<accession>A8M902</accession>
<dbReference type="AlphaFoldDB" id="A8M902"/>
<evidence type="ECO:0000313" key="6">
    <source>
        <dbReference type="EMBL" id="ABW02221.1"/>
    </source>
</evidence>
<evidence type="ECO:0000259" key="5">
    <source>
        <dbReference type="PROSITE" id="PS50850"/>
    </source>
</evidence>
<dbReference type="Gene3D" id="1.20.1250.20">
    <property type="entry name" value="MFS general substrate transporter like domains"/>
    <property type="match status" value="1"/>
</dbReference>
<dbReference type="EMBL" id="CP000852">
    <property type="protein sequence ID" value="ABW02221.1"/>
    <property type="molecule type" value="Genomic_DNA"/>
</dbReference>
<evidence type="ECO:0000313" key="7">
    <source>
        <dbReference type="Proteomes" id="UP000001137"/>
    </source>
</evidence>
<feature type="transmembrane region" description="Helical" evidence="4">
    <location>
        <begin position="307"/>
        <end position="327"/>
    </location>
</feature>
<feature type="domain" description="Major facilitator superfamily (MFS) profile" evidence="5">
    <location>
        <begin position="8"/>
        <end position="425"/>
    </location>
</feature>
<dbReference type="SUPFAM" id="SSF103473">
    <property type="entry name" value="MFS general substrate transporter"/>
    <property type="match status" value="1"/>
</dbReference>
<comment type="subcellular location">
    <subcellularLocation>
        <location evidence="1">Cell membrane</location>
        <topology evidence="1">Multi-pass membrane protein</topology>
    </subcellularLocation>
</comment>
<evidence type="ECO:0000256" key="1">
    <source>
        <dbReference type="ARBA" id="ARBA00004651"/>
    </source>
</evidence>
<keyword evidence="4" id="KW-0812">Transmembrane</keyword>
<evidence type="ECO:0000256" key="3">
    <source>
        <dbReference type="ARBA" id="ARBA00022475"/>
    </source>
</evidence>
<feature type="transmembrane region" description="Helical" evidence="4">
    <location>
        <begin position="373"/>
        <end position="393"/>
    </location>
</feature>
<dbReference type="PANTHER" id="PTHR43045">
    <property type="entry name" value="SHIKIMATE TRANSPORTER"/>
    <property type="match status" value="1"/>
</dbReference>
<feature type="transmembrane region" description="Helical" evidence="4">
    <location>
        <begin position="80"/>
        <end position="98"/>
    </location>
</feature>
<feature type="transmembrane region" description="Helical" evidence="4">
    <location>
        <begin position="181"/>
        <end position="201"/>
    </location>
</feature>
<dbReference type="HOGENOM" id="CLU_001265_39_0_2"/>
<keyword evidence="4" id="KW-1133">Transmembrane helix</keyword>
<feature type="transmembrane region" description="Helical" evidence="4">
    <location>
        <begin position="44"/>
        <end position="68"/>
    </location>
</feature>
<evidence type="ECO:0000256" key="2">
    <source>
        <dbReference type="ARBA" id="ARBA00022448"/>
    </source>
</evidence>
<dbReference type="KEGG" id="cma:Cmaq_1395"/>
<sequence>MVSMRTKAIISTTLGIAFEWYDFFLYSLLAPVIAQVFFPKTIPVLSLAYAYVVLFIGFVGRPAGGLIFGYIGDKFSRIRALYFTLLIAGISVLLVAILPTYQQIGVAAPILLAILRFADGIGLGGEWGGSFSLTSEYINPNLRGFFSGLLQATVPVASLLVSGFTLLFTSLLGESGFYAVGWRYVFAIGFIISIIGVFIRFRVADSPVFQKLVETGRVVKNPISGAFRRYWKLILMGLFLVGIVNGAYYYLNFAFALGYATTIAKAFHKPYVPYSVVSEGVLISSPVLIILALAFGYLSDRIGRRPLILANAVGAIVFIAPYLLMLLSGDPTLVMSAIVLGGLIFWLISGAITPIVLVEMFPPEVRYTGISTAYQIGVGFIGGLSPYILTFMISALHDIFWPPLIYTVVLGLIVLFIGIVLGETKGRLHVGEEILRQQ</sequence>
<dbReference type="RefSeq" id="WP_012186440.1">
    <property type="nucleotide sequence ID" value="NC_009954.1"/>
</dbReference>
<keyword evidence="2" id="KW-0813">Transport</keyword>
<proteinExistence type="predicted"/>
<protein>
    <submittedName>
        <fullName evidence="6">Major facilitator superfamily MFS_1</fullName>
    </submittedName>
</protein>
<feature type="transmembrane region" description="Helical" evidence="4">
    <location>
        <begin position="230"/>
        <end position="251"/>
    </location>
</feature>
<reference evidence="6 7" key="1">
    <citation type="submission" date="2007-10" db="EMBL/GenBank/DDBJ databases">
        <title>Complete sequence of Caldivirga maquilingensis IC-167.</title>
        <authorList>
            <consortium name="US DOE Joint Genome Institute"/>
            <person name="Copeland A."/>
            <person name="Lucas S."/>
            <person name="Lapidus A."/>
            <person name="Barry K."/>
            <person name="Glavina del Rio T."/>
            <person name="Dalin E."/>
            <person name="Tice H."/>
            <person name="Pitluck S."/>
            <person name="Saunders E."/>
            <person name="Brettin T."/>
            <person name="Bruce D."/>
            <person name="Detter J.C."/>
            <person name="Han C."/>
            <person name="Schmutz J."/>
            <person name="Larimer F."/>
            <person name="Land M."/>
            <person name="Hauser L."/>
            <person name="Kyrpides N."/>
            <person name="Ivanova N."/>
            <person name="Biddle J.F."/>
            <person name="Zhang Z."/>
            <person name="Fitz-Gibbon S.T."/>
            <person name="Lowe T.M."/>
            <person name="Saltikov C."/>
            <person name="House C.H."/>
            <person name="Richardson P."/>
        </authorList>
    </citation>
    <scope>NUCLEOTIDE SEQUENCE [LARGE SCALE GENOMIC DNA]</scope>
    <source>
        <strain evidence="7">ATCC 700844 / DSM 13496 / JCM 10307 / IC-167</strain>
    </source>
</reference>
<dbReference type="Pfam" id="PF07690">
    <property type="entry name" value="MFS_1"/>
    <property type="match status" value="1"/>
</dbReference>
<feature type="transmembrane region" description="Helical" evidence="4">
    <location>
        <begin position="399"/>
        <end position="421"/>
    </location>
</feature>
<dbReference type="Proteomes" id="UP000001137">
    <property type="component" value="Chromosome"/>
</dbReference>
<evidence type="ECO:0000256" key="4">
    <source>
        <dbReference type="SAM" id="Phobius"/>
    </source>
</evidence>
<keyword evidence="4" id="KW-0472">Membrane</keyword>
<dbReference type="GeneID" id="5709453"/>
<feature type="transmembrane region" description="Helical" evidence="4">
    <location>
        <begin position="333"/>
        <end position="361"/>
    </location>
</feature>
<feature type="transmembrane region" description="Helical" evidence="4">
    <location>
        <begin position="104"/>
        <end position="124"/>
    </location>
</feature>
<dbReference type="InterPro" id="IPR020846">
    <property type="entry name" value="MFS_dom"/>
</dbReference>
<feature type="transmembrane region" description="Helical" evidence="4">
    <location>
        <begin position="145"/>
        <end position="169"/>
    </location>
</feature>
<gene>
    <name evidence="6" type="ordered locus">Cmaq_1395</name>
</gene>
<dbReference type="GO" id="GO:0005886">
    <property type="term" value="C:plasma membrane"/>
    <property type="evidence" value="ECO:0007669"/>
    <property type="project" value="UniProtKB-SubCell"/>
</dbReference>
<feature type="transmembrane region" description="Helical" evidence="4">
    <location>
        <begin position="20"/>
        <end position="38"/>
    </location>
</feature>
<dbReference type="InterPro" id="IPR036259">
    <property type="entry name" value="MFS_trans_sf"/>
</dbReference>
<feature type="transmembrane region" description="Helical" evidence="4">
    <location>
        <begin position="271"/>
        <end position="295"/>
    </location>
</feature>
<organism evidence="6 7">
    <name type="scientific">Caldivirga maquilingensis (strain ATCC 700844 / DSM 13496 / JCM 10307 / IC-167)</name>
    <dbReference type="NCBI Taxonomy" id="397948"/>
    <lineage>
        <taxon>Archaea</taxon>
        <taxon>Thermoproteota</taxon>
        <taxon>Thermoprotei</taxon>
        <taxon>Thermoproteales</taxon>
        <taxon>Thermoproteaceae</taxon>
        <taxon>Caldivirga</taxon>
    </lineage>
</organism>